<keyword evidence="3" id="KW-1185">Reference proteome</keyword>
<name>A0A2K2UBD1_9ACTN</name>
<dbReference type="EMBL" id="PPEK01000007">
    <property type="protein sequence ID" value="PNV67635.1"/>
    <property type="molecule type" value="Genomic_DNA"/>
</dbReference>
<evidence type="ECO:0000256" key="1">
    <source>
        <dbReference type="ARBA" id="ARBA00022842"/>
    </source>
</evidence>
<dbReference type="InterPro" id="IPR051619">
    <property type="entry name" value="TypeII_TA_RNase_PINc/VapC"/>
</dbReference>
<accession>A0A2K2UBD1</accession>
<gene>
    <name evidence="2" type="ORF">C2L71_07080</name>
</gene>
<dbReference type="PANTHER" id="PTHR35901">
    <property type="entry name" value="RIBONUCLEASE VAPC3"/>
    <property type="match status" value="1"/>
</dbReference>
<comment type="caution">
    <text evidence="2">The sequence shown here is derived from an EMBL/GenBank/DDBJ whole genome shotgun (WGS) entry which is preliminary data.</text>
</comment>
<dbReference type="Gene3D" id="3.40.50.1010">
    <property type="entry name" value="5'-nuclease"/>
    <property type="match status" value="1"/>
</dbReference>
<keyword evidence="1" id="KW-0460">Magnesium</keyword>
<dbReference type="InterPro" id="IPR029060">
    <property type="entry name" value="PIN-like_dom_sf"/>
</dbReference>
<dbReference type="InterPro" id="IPR044153">
    <property type="entry name" value="PIN_Pae0151-like"/>
</dbReference>
<dbReference type="Proteomes" id="UP000236197">
    <property type="component" value="Unassembled WGS sequence"/>
</dbReference>
<reference evidence="3" key="1">
    <citation type="submission" date="2018-01" db="EMBL/GenBank/DDBJ databases">
        <title>Rubneribacter badeniensis gen. nov., sp. nov., and Colonibacter rubneri, gen. nov., sp. nov., WGS of new members of the Eggerthellaceae.</title>
        <authorList>
            <person name="Danylec N."/>
            <person name="Stoll D.A."/>
            <person name="Doetsch A."/>
            <person name="Kulling S.E."/>
            <person name="Huch M."/>
        </authorList>
    </citation>
    <scope>NUCLEOTIDE SEQUENCE [LARGE SCALE GENOMIC DNA]</scope>
    <source>
        <strain evidence="3">ResAG-96</strain>
    </source>
</reference>
<proteinExistence type="predicted"/>
<dbReference type="PANTHER" id="PTHR35901:SF1">
    <property type="entry name" value="EXONUCLEASE VAPC9"/>
    <property type="match status" value="1"/>
</dbReference>
<dbReference type="AlphaFoldDB" id="A0A2K2UBD1"/>
<organism evidence="2 3">
    <name type="scientific">Enteroscipio rubneri</name>
    <dbReference type="NCBI Taxonomy" id="2070686"/>
    <lineage>
        <taxon>Bacteria</taxon>
        <taxon>Bacillati</taxon>
        <taxon>Actinomycetota</taxon>
        <taxon>Coriobacteriia</taxon>
        <taxon>Eggerthellales</taxon>
        <taxon>Eggerthellaceae</taxon>
        <taxon>Enteroscipio</taxon>
    </lineage>
</organism>
<dbReference type="CDD" id="cd09873">
    <property type="entry name" value="PIN_Pae0151-like"/>
    <property type="match status" value="1"/>
</dbReference>
<evidence type="ECO:0000313" key="2">
    <source>
        <dbReference type="EMBL" id="PNV67635.1"/>
    </source>
</evidence>
<protein>
    <submittedName>
        <fullName evidence="2">Toxin PIN</fullName>
    </submittedName>
</protein>
<evidence type="ECO:0000313" key="3">
    <source>
        <dbReference type="Proteomes" id="UP000236197"/>
    </source>
</evidence>
<sequence length="111" mass="12479">MLEGEETVAPRFFKVELANALWKLVRAGVMDQDGAKGHIEAANNLVSEFCEDDELVVEALSEAVRLNHPVYDLMYLVLARRHAATLFTLDRKLQQLCLDNGVNCVLTDTEF</sequence>
<dbReference type="SUPFAM" id="SSF88723">
    <property type="entry name" value="PIN domain-like"/>
    <property type="match status" value="1"/>
</dbReference>